<feature type="chain" id="PRO_5030797846" evidence="1">
    <location>
        <begin position="31"/>
        <end position="137"/>
    </location>
</feature>
<name>A0A7Y2E5R7_UNCEI</name>
<evidence type="ECO:0000313" key="2">
    <source>
        <dbReference type="EMBL" id="NNF05729.1"/>
    </source>
</evidence>
<protein>
    <submittedName>
        <fullName evidence="2">Uncharacterized protein</fullName>
    </submittedName>
</protein>
<dbReference type="EMBL" id="JABDJR010000115">
    <property type="protein sequence ID" value="NNF05729.1"/>
    <property type="molecule type" value="Genomic_DNA"/>
</dbReference>
<dbReference type="Proteomes" id="UP000547674">
    <property type="component" value="Unassembled WGS sequence"/>
</dbReference>
<feature type="signal peptide" evidence="1">
    <location>
        <begin position="1"/>
        <end position="30"/>
    </location>
</feature>
<comment type="caution">
    <text evidence="2">The sequence shown here is derived from an EMBL/GenBank/DDBJ whole genome shotgun (WGS) entry which is preliminary data.</text>
</comment>
<dbReference type="AlphaFoldDB" id="A0A7Y2E5R7"/>
<evidence type="ECO:0000256" key="1">
    <source>
        <dbReference type="SAM" id="SignalP"/>
    </source>
</evidence>
<accession>A0A7Y2E5R7</accession>
<sequence>MHLRRLATPLLKALCLCTFGLCVVAAATSAAPELQSPAIASLNKPGPQLLVQASPAPVAPIFEAREQKSKTSIQSVAQSISFAGALILTADHLVRSVDSVLENMRIEREDGTCLWLDVSTDPKKVGVMLQISCPLGN</sequence>
<evidence type="ECO:0000313" key="3">
    <source>
        <dbReference type="Proteomes" id="UP000547674"/>
    </source>
</evidence>
<reference evidence="2 3" key="1">
    <citation type="submission" date="2020-03" db="EMBL/GenBank/DDBJ databases">
        <title>Metabolic flexibility allows generalist bacteria to become dominant in a frequently disturbed ecosystem.</title>
        <authorList>
            <person name="Chen Y.-J."/>
            <person name="Leung P.M."/>
            <person name="Bay S.K."/>
            <person name="Hugenholtz P."/>
            <person name="Kessler A.J."/>
            <person name="Shelley G."/>
            <person name="Waite D.W."/>
            <person name="Cook P.L."/>
            <person name="Greening C."/>
        </authorList>
    </citation>
    <scope>NUCLEOTIDE SEQUENCE [LARGE SCALE GENOMIC DNA]</scope>
    <source>
        <strain evidence="2">SS_bin_28</strain>
    </source>
</reference>
<proteinExistence type="predicted"/>
<keyword evidence="1" id="KW-0732">Signal</keyword>
<gene>
    <name evidence="2" type="ORF">HKN21_03120</name>
</gene>
<organism evidence="2 3">
    <name type="scientific">Eiseniibacteriota bacterium</name>
    <dbReference type="NCBI Taxonomy" id="2212470"/>
    <lineage>
        <taxon>Bacteria</taxon>
        <taxon>Candidatus Eiseniibacteriota</taxon>
    </lineage>
</organism>